<name>A0A6H5J625_9HYME</name>
<keyword evidence="1" id="KW-0863">Zinc-finger</keyword>
<dbReference type="GO" id="GO:0008270">
    <property type="term" value="F:zinc ion binding"/>
    <property type="evidence" value="ECO:0007669"/>
    <property type="project" value="UniProtKB-KW"/>
</dbReference>
<dbReference type="InterPro" id="IPR036875">
    <property type="entry name" value="Znf_CCHC_sf"/>
</dbReference>
<feature type="compositionally biased region" description="Basic and acidic residues" evidence="2">
    <location>
        <begin position="645"/>
        <end position="660"/>
    </location>
</feature>
<feature type="region of interest" description="Disordered" evidence="2">
    <location>
        <begin position="275"/>
        <end position="406"/>
    </location>
</feature>
<dbReference type="SUPFAM" id="SSF57756">
    <property type="entry name" value="Retrovirus zinc finger-like domains"/>
    <property type="match status" value="1"/>
</dbReference>
<feature type="compositionally biased region" description="Basic and acidic residues" evidence="2">
    <location>
        <begin position="287"/>
        <end position="330"/>
    </location>
</feature>
<keyword evidence="5" id="KW-1185">Reference proteome</keyword>
<feature type="compositionally biased region" description="Low complexity" evidence="2">
    <location>
        <begin position="617"/>
        <end position="626"/>
    </location>
</feature>
<dbReference type="PANTHER" id="PTHR33223">
    <property type="entry name" value="CCHC-TYPE DOMAIN-CONTAINING PROTEIN"/>
    <property type="match status" value="1"/>
</dbReference>
<evidence type="ECO:0000313" key="5">
    <source>
        <dbReference type="Proteomes" id="UP000479190"/>
    </source>
</evidence>
<dbReference type="GO" id="GO:0003676">
    <property type="term" value="F:nucleic acid binding"/>
    <property type="evidence" value="ECO:0007669"/>
    <property type="project" value="InterPro"/>
</dbReference>
<feature type="compositionally biased region" description="Low complexity" evidence="2">
    <location>
        <begin position="633"/>
        <end position="644"/>
    </location>
</feature>
<proteinExistence type="predicted"/>
<reference evidence="4 5" key="1">
    <citation type="submission" date="2020-02" db="EMBL/GenBank/DDBJ databases">
        <authorList>
            <person name="Ferguson B K."/>
        </authorList>
    </citation>
    <scope>NUCLEOTIDE SEQUENCE [LARGE SCALE GENOMIC DNA]</scope>
</reference>
<sequence>MKFHKSRIVPEKIEEFLLSVKEKKVYEDMICYTSGLNVQYADDDRRVRESMAFAVQCRRAREAWILRADETGGLIRKIMSRVDLMPMPAVKQELAVRGLNAEGTGLELQSRLTRSEVRLLFPEVPVPWQIAEDENPGSATPPLTGNRLVAGLDLSPDPQGPLTPDGPEEESEGEAAGDAKHHLGMMTPDSTPVVVTTTQSSTETTTTLAYSATVTTSGGFSSAPRSVFTSTTASEMANLGALAFPPIFRYQFPGTMTPYPPRPSQHTQWDLNVSRDCGTLPKTINPGEKKPCKRDPSAEKAEKQVDRREKADPRSKSEQDDSTKPNEKPRRSTKSPQWRAKTDGSESGSQSDQDHSPGSSPGGQPERTSRQRRRPRARTPDDRAASDQSEEDASRDRQSRRSGQNYSLTAWQTSKILQGWQISFDGENREEARAFLASLKECQESNEIPTDRLLGSMPVVLKDKAKRWFRENKHRWTTWASFRKAFEDKYMKILRDSEVRRDLDRRTQAKDETISDFADCFRYLVRHLRRKPGEAELVEMFLHNVRSEYRRYIAAARPWTIDEAVELGQEFERMLEDDERFEEPPPRSKMNLADAGVQTKKTVKMAAMEEVMDSSDSESPPKANKASAKKQTAKQQPKAQQPNKTKTEKGAKTSKAKDSAEEIQNPGPTASYELSPHPWPYPTYDEWQAHAMSAMQFAPAPAMPTMPPRPNWPPRPMYQAPWPSAPPEQGRGQMAWNSSVRPPVQASTNTGANSPGNDRPKGKFSGPCFNCQTPGHRAANCPHKVCVICKQNGHAQNACPNQPMAPTSSTVSQAGTEKCQLCGRAGFTVLTCPQCLPLITAMGNARSGLLGGPQQPQ</sequence>
<dbReference type="EMBL" id="CADCXV010001247">
    <property type="protein sequence ID" value="CAB0042941.1"/>
    <property type="molecule type" value="Genomic_DNA"/>
</dbReference>
<dbReference type="PANTHER" id="PTHR33223:SF6">
    <property type="entry name" value="CCHC-TYPE DOMAIN-CONTAINING PROTEIN"/>
    <property type="match status" value="1"/>
</dbReference>
<dbReference type="Pfam" id="PF00098">
    <property type="entry name" value="zf-CCHC"/>
    <property type="match status" value="1"/>
</dbReference>
<protein>
    <recommendedName>
        <fullName evidence="3">CCHC-type domain-containing protein</fullName>
    </recommendedName>
</protein>
<keyword evidence="1" id="KW-0479">Metal-binding</keyword>
<keyword evidence="1" id="KW-0862">Zinc</keyword>
<organism evidence="4 5">
    <name type="scientific">Trichogramma brassicae</name>
    <dbReference type="NCBI Taxonomy" id="86971"/>
    <lineage>
        <taxon>Eukaryota</taxon>
        <taxon>Metazoa</taxon>
        <taxon>Ecdysozoa</taxon>
        <taxon>Arthropoda</taxon>
        <taxon>Hexapoda</taxon>
        <taxon>Insecta</taxon>
        <taxon>Pterygota</taxon>
        <taxon>Neoptera</taxon>
        <taxon>Endopterygota</taxon>
        <taxon>Hymenoptera</taxon>
        <taxon>Apocrita</taxon>
        <taxon>Proctotrupomorpha</taxon>
        <taxon>Chalcidoidea</taxon>
        <taxon>Trichogrammatidae</taxon>
        <taxon>Trichogramma</taxon>
    </lineage>
</organism>
<evidence type="ECO:0000259" key="3">
    <source>
        <dbReference type="PROSITE" id="PS50158"/>
    </source>
</evidence>
<dbReference type="AlphaFoldDB" id="A0A6H5J625"/>
<dbReference type="Proteomes" id="UP000479190">
    <property type="component" value="Unassembled WGS sequence"/>
</dbReference>
<accession>A0A6H5J625</accession>
<evidence type="ECO:0000256" key="1">
    <source>
        <dbReference type="PROSITE-ProRule" id="PRU00047"/>
    </source>
</evidence>
<evidence type="ECO:0000256" key="2">
    <source>
        <dbReference type="SAM" id="MobiDB-lite"/>
    </source>
</evidence>
<feature type="compositionally biased region" description="Polar residues" evidence="2">
    <location>
        <begin position="735"/>
        <end position="756"/>
    </location>
</feature>
<dbReference type="InterPro" id="IPR005162">
    <property type="entry name" value="Retrotrans_gag_dom"/>
</dbReference>
<dbReference type="Gene3D" id="4.10.60.10">
    <property type="entry name" value="Zinc finger, CCHC-type"/>
    <property type="match status" value="1"/>
</dbReference>
<gene>
    <name evidence="4" type="ORF">TBRA_LOCUS14529</name>
</gene>
<dbReference type="OrthoDB" id="7480340at2759"/>
<feature type="compositionally biased region" description="Acidic residues" evidence="2">
    <location>
        <begin position="166"/>
        <end position="175"/>
    </location>
</feature>
<feature type="region of interest" description="Disordered" evidence="2">
    <location>
        <begin position="131"/>
        <end position="193"/>
    </location>
</feature>
<dbReference type="InterPro" id="IPR001878">
    <property type="entry name" value="Znf_CCHC"/>
</dbReference>
<dbReference type="Pfam" id="PF03732">
    <property type="entry name" value="Retrotrans_gag"/>
    <property type="match status" value="1"/>
</dbReference>
<feature type="region of interest" description="Disordered" evidence="2">
    <location>
        <begin position="724"/>
        <end position="759"/>
    </location>
</feature>
<evidence type="ECO:0000313" key="4">
    <source>
        <dbReference type="EMBL" id="CAB0042941.1"/>
    </source>
</evidence>
<dbReference type="SMART" id="SM00343">
    <property type="entry name" value="ZnF_C2HC"/>
    <property type="match status" value="3"/>
</dbReference>
<dbReference type="PROSITE" id="PS50158">
    <property type="entry name" value="ZF_CCHC"/>
    <property type="match status" value="1"/>
</dbReference>
<feature type="region of interest" description="Disordered" evidence="2">
    <location>
        <begin position="577"/>
        <end position="677"/>
    </location>
</feature>
<feature type="domain" description="CCHC-type" evidence="3">
    <location>
        <begin position="768"/>
        <end position="782"/>
    </location>
</feature>